<dbReference type="AlphaFoldDB" id="A0A699JSD7"/>
<proteinExistence type="predicted"/>
<comment type="caution">
    <text evidence="1">The sequence shown here is derived from an EMBL/GenBank/DDBJ whole genome shotgun (WGS) entry which is preliminary data.</text>
</comment>
<sequence length="441" mass="50027">CESLYTRDCSCSEGSVEDKILVPKPPGKCARCAKCGHPFNGSYFQGCTILREKLEEDLVTYFQKFQNTSESSDGSTNVVNAPREPFIVKQDHGVNPPHIDECCCECGETLDGIICQRCALPCVSKPNFVDESSNIFIPPLRPPIHSCEICRNNAQYGHYCTPQAPFINPEPVWGPVRDFSMSASDLFEIGKFDVVVVPDSEDTLMHAEESRSKMIEKQNDPQMIEKKTESSAEQAFWSQYSMQTDEPNLSGTTIVEVPKELPKVSMVNSCLKKLKFHLASFDMVVKERTNATAITEGTWGFEHTKACFRDDIIPFVKNLKELFTSFDQCLIDEVTEVQNIFKKIELAVEQQCAEKTKFQIKMENVLKENDRLLTQALSVEIMNIVVHDYVNFDCLNVDACVHCVTTESELKQDFIKKECYKTLIQQYHILETHCISLEVNN</sequence>
<organism evidence="1">
    <name type="scientific">Tanacetum cinerariifolium</name>
    <name type="common">Dalmatian daisy</name>
    <name type="synonym">Chrysanthemum cinerariifolium</name>
    <dbReference type="NCBI Taxonomy" id="118510"/>
    <lineage>
        <taxon>Eukaryota</taxon>
        <taxon>Viridiplantae</taxon>
        <taxon>Streptophyta</taxon>
        <taxon>Embryophyta</taxon>
        <taxon>Tracheophyta</taxon>
        <taxon>Spermatophyta</taxon>
        <taxon>Magnoliopsida</taxon>
        <taxon>eudicotyledons</taxon>
        <taxon>Gunneridae</taxon>
        <taxon>Pentapetalae</taxon>
        <taxon>asterids</taxon>
        <taxon>campanulids</taxon>
        <taxon>Asterales</taxon>
        <taxon>Asteraceae</taxon>
        <taxon>Asteroideae</taxon>
        <taxon>Anthemideae</taxon>
        <taxon>Anthemidinae</taxon>
        <taxon>Tanacetum</taxon>
    </lineage>
</organism>
<gene>
    <name evidence="1" type="ORF">Tci_622619</name>
</gene>
<name>A0A699JSD7_TANCI</name>
<reference evidence="1" key="1">
    <citation type="journal article" date="2019" name="Sci. Rep.">
        <title>Draft genome of Tanacetum cinerariifolium, the natural source of mosquito coil.</title>
        <authorList>
            <person name="Yamashiro T."/>
            <person name="Shiraishi A."/>
            <person name="Satake H."/>
            <person name="Nakayama K."/>
        </authorList>
    </citation>
    <scope>NUCLEOTIDE SEQUENCE</scope>
</reference>
<feature type="non-terminal residue" evidence="1">
    <location>
        <position position="1"/>
    </location>
</feature>
<evidence type="ECO:0000313" key="1">
    <source>
        <dbReference type="EMBL" id="GFA50647.1"/>
    </source>
</evidence>
<protein>
    <submittedName>
        <fullName evidence="1">Uncharacterized protein</fullName>
    </submittedName>
</protein>
<accession>A0A699JSD7</accession>
<dbReference type="EMBL" id="BKCJ010435927">
    <property type="protein sequence ID" value="GFA50647.1"/>
    <property type="molecule type" value="Genomic_DNA"/>
</dbReference>